<evidence type="ECO:0000256" key="2">
    <source>
        <dbReference type="ARBA" id="ARBA00012438"/>
    </source>
</evidence>
<keyword evidence="4" id="KW-1185">Reference proteome</keyword>
<dbReference type="EC" id="2.7.13.3" evidence="2"/>
<dbReference type="CDD" id="cd00082">
    <property type="entry name" value="HisKA"/>
    <property type="match status" value="1"/>
</dbReference>
<dbReference type="KEGG" id="ggr:HKW67_10705"/>
<name>A0A6M4ISZ4_9BACT</name>
<dbReference type="AlphaFoldDB" id="A0A6M4ISZ4"/>
<dbReference type="Proteomes" id="UP000500938">
    <property type="component" value="Chromosome"/>
</dbReference>
<dbReference type="GO" id="GO:0000155">
    <property type="term" value="F:phosphorelay sensor kinase activity"/>
    <property type="evidence" value="ECO:0007669"/>
    <property type="project" value="InterPro"/>
</dbReference>
<protein>
    <recommendedName>
        <fullName evidence="2">histidine kinase</fullName>
        <ecNumber evidence="2">2.7.13.3</ecNumber>
    </recommendedName>
</protein>
<accession>A0A6M4ISZ4</accession>
<reference evidence="3 4" key="1">
    <citation type="submission" date="2020-05" db="EMBL/GenBank/DDBJ databases">
        <title>Complete genome sequence of Gemmatimonas greenlandica TET16.</title>
        <authorList>
            <person name="Zeng Y."/>
        </authorList>
    </citation>
    <scope>NUCLEOTIDE SEQUENCE [LARGE SCALE GENOMIC DNA]</scope>
    <source>
        <strain evidence="3 4">TET16</strain>
    </source>
</reference>
<evidence type="ECO:0000313" key="4">
    <source>
        <dbReference type="Proteomes" id="UP000500938"/>
    </source>
</evidence>
<proteinExistence type="predicted"/>
<comment type="catalytic activity">
    <reaction evidence="1">
        <text>ATP + protein L-histidine = ADP + protein N-phospho-L-histidine.</text>
        <dbReference type="EC" id="2.7.13.3"/>
    </reaction>
</comment>
<gene>
    <name evidence="3" type="ORF">HKW67_10705</name>
</gene>
<dbReference type="EMBL" id="CP053085">
    <property type="protein sequence ID" value="QJR35942.1"/>
    <property type="molecule type" value="Genomic_DNA"/>
</dbReference>
<organism evidence="3 4">
    <name type="scientific">Gemmatimonas groenlandica</name>
    <dbReference type="NCBI Taxonomy" id="2732249"/>
    <lineage>
        <taxon>Bacteria</taxon>
        <taxon>Pseudomonadati</taxon>
        <taxon>Gemmatimonadota</taxon>
        <taxon>Gemmatimonadia</taxon>
        <taxon>Gemmatimonadales</taxon>
        <taxon>Gemmatimonadaceae</taxon>
        <taxon>Gemmatimonas</taxon>
    </lineage>
</organism>
<dbReference type="InterPro" id="IPR003661">
    <property type="entry name" value="HisK_dim/P_dom"/>
</dbReference>
<dbReference type="RefSeq" id="WP_171225373.1">
    <property type="nucleotide sequence ID" value="NZ_CP053085.1"/>
</dbReference>
<sequence>MTIADEGLGHELRNLVMPILLRLDVLRATEPLSPKAQVDIGVIRDMVLRLERLAAGLDGPESQMAPLDNMTASVPGVRVRLLMDDPRQVAVARMLLSQWGWSETEPSEAAGADLLLCDAEHFDGQSEQATWLRSLETAGCRVVVLGSSDGQPARANVSWLESRDLPKLGALLR</sequence>
<evidence type="ECO:0000256" key="1">
    <source>
        <dbReference type="ARBA" id="ARBA00000085"/>
    </source>
</evidence>
<evidence type="ECO:0000313" key="3">
    <source>
        <dbReference type="EMBL" id="QJR35942.1"/>
    </source>
</evidence>